<dbReference type="InterPro" id="IPR004864">
    <property type="entry name" value="LEA_2"/>
</dbReference>
<dbReference type="InterPro" id="IPR013990">
    <property type="entry name" value="WHy-dom"/>
</dbReference>
<feature type="domain" description="Water stress and hypersensitive response" evidence="2">
    <location>
        <begin position="327"/>
        <end position="445"/>
    </location>
</feature>
<feature type="domain" description="Water stress and hypersensitive response" evidence="2">
    <location>
        <begin position="38"/>
        <end position="153"/>
    </location>
</feature>
<dbReference type="RefSeq" id="WP_247376500.1">
    <property type="nucleotide sequence ID" value="NZ_JALLGV010000002.1"/>
</dbReference>
<sequence length="603" mass="64745">MGTRSGWLKLGGAVLGVVVLVAVVGVGVAVTTFERPTVEGSEYAWGEVTDATTEIDTTVVVNNPNPVGLPGIVDVSYTATLNDVTLATGQRSGVGFGTGTNTIDLTAEMRNERIAAWWVSHVNGGEESTLRIDATVAAPGFSKQIPAKEERIETDILGGFTQQGERTVTVQNDTFLRVSDQSAAWGEATAERTPITFASTIENAHDYPVTLDGVEYVVTMNGVELGRDRKTTGVAIEPGQRDDLDVTVALDTPKMADWWAEHVRDDETSDLTVAMYGIVEQNGEQKRIPIRLFDETLRLETDMLGGSGTNVTNVGSPRAPAVAWPEVTETSREWGTVTDATTEIESTSTIDAPDNDMTDVLTLAFSQETTINDVTVASGSQRVSALSAGANQVELTAEMDNGEVPTWWARHLNRGERSTVRTTPTALADVGFTKFDVTMNDRESTVETDLLAGMNGDRNEKVTISGQDALTVRSVQSEWGEATAQTAPIDVEATVENDLPTRVEVSKVEYTVSLNDVVLADKTTRNVDAIGAESTGTVSLTMALDNQQMDEWWVTHVRNDEQSSLDVSVVVTVDSRAGSATQELDSLGQSTTIETDVLDSNGN</sequence>
<gene>
    <name evidence="3" type="ORF">ACFR9U_03990</name>
</gene>
<comment type="caution">
    <text evidence="3">The sequence shown here is derived from an EMBL/GenBank/DDBJ whole genome shotgun (WGS) entry which is preliminary data.</text>
</comment>
<protein>
    <submittedName>
        <fullName evidence="3">LEA type 2 family protein</fullName>
    </submittedName>
</protein>
<name>A0ABD6C7J0_9EURY</name>
<dbReference type="EMBL" id="JBHUDJ010000002">
    <property type="protein sequence ID" value="MFD1586131.1"/>
    <property type="molecule type" value="Genomic_DNA"/>
</dbReference>
<accession>A0ABD6C7J0</accession>
<keyword evidence="4" id="KW-1185">Reference proteome</keyword>
<keyword evidence="1" id="KW-0472">Membrane</keyword>
<evidence type="ECO:0000259" key="2">
    <source>
        <dbReference type="SMART" id="SM00769"/>
    </source>
</evidence>
<dbReference type="Proteomes" id="UP001597119">
    <property type="component" value="Unassembled WGS sequence"/>
</dbReference>
<dbReference type="SUPFAM" id="SSF117070">
    <property type="entry name" value="LEA14-like"/>
    <property type="match status" value="3"/>
</dbReference>
<dbReference type="AlphaFoldDB" id="A0ABD6C7J0"/>
<dbReference type="Gene3D" id="2.60.40.10">
    <property type="entry name" value="Immunoglobulins"/>
    <property type="match status" value="4"/>
</dbReference>
<feature type="transmembrane region" description="Helical" evidence="1">
    <location>
        <begin position="12"/>
        <end position="33"/>
    </location>
</feature>
<proteinExistence type="predicted"/>
<feature type="domain" description="Water stress and hypersensitive response" evidence="2">
    <location>
        <begin position="178"/>
        <end position="297"/>
    </location>
</feature>
<evidence type="ECO:0000313" key="3">
    <source>
        <dbReference type="EMBL" id="MFD1586131.1"/>
    </source>
</evidence>
<organism evidence="3 4">
    <name type="scientific">Halorientalis brevis</name>
    <dbReference type="NCBI Taxonomy" id="1126241"/>
    <lineage>
        <taxon>Archaea</taxon>
        <taxon>Methanobacteriati</taxon>
        <taxon>Methanobacteriota</taxon>
        <taxon>Stenosarchaea group</taxon>
        <taxon>Halobacteria</taxon>
        <taxon>Halobacteriales</taxon>
        <taxon>Haloarculaceae</taxon>
        <taxon>Halorientalis</taxon>
    </lineage>
</organism>
<dbReference type="InterPro" id="IPR013783">
    <property type="entry name" value="Ig-like_fold"/>
</dbReference>
<dbReference type="SMART" id="SM00769">
    <property type="entry name" value="WHy"/>
    <property type="match status" value="4"/>
</dbReference>
<reference evidence="3 4" key="1">
    <citation type="journal article" date="2019" name="Int. J. Syst. Evol. Microbiol.">
        <title>The Global Catalogue of Microorganisms (GCM) 10K type strain sequencing project: providing services to taxonomists for standard genome sequencing and annotation.</title>
        <authorList>
            <consortium name="The Broad Institute Genomics Platform"/>
            <consortium name="The Broad Institute Genome Sequencing Center for Infectious Disease"/>
            <person name="Wu L."/>
            <person name="Ma J."/>
        </authorList>
    </citation>
    <scope>NUCLEOTIDE SEQUENCE [LARGE SCALE GENOMIC DNA]</scope>
    <source>
        <strain evidence="3 4">CGMCC 1.12125</strain>
    </source>
</reference>
<keyword evidence="1" id="KW-0812">Transmembrane</keyword>
<evidence type="ECO:0000313" key="4">
    <source>
        <dbReference type="Proteomes" id="UP001597119"/>
    </source>
</evidence>
<evidence type="ECO:0000256" key="1">
    <source>
        <dbReference type="SAM" id="Phobius"/>
    </source>
</evidence>
<dbReference type="Pfam" id="PF03168">
    <property type="entry name" value="LEA_2"/>
    <property type="match status" value="3"/>
</dbReference>
<feature type="domain" description="Water stress and hypersensitive response" evidence="2">
    <location>
        <begin position="472"/>
        <end position="591"/>
    </location>
</feature>
<keyword evidence="1" id="KW-1133">Transmembrane helix</keyword>